<evidence type="ECO:0000313" key="1">
    <source>
        <dbReference type="EMBL" id="URD97301.1"/>
    </source>
</evidence>
<protein>
    <submittedName>
        <fullName evidence="1">Uncharacterized protein</fullName>
    </submittedName>
</protein>
<accession>A0A9E7FLN0</accession>
<organism evidence="1 2">
    <name type="scientific">Musa troglodytarum</name>
    <name type="common">fe'i banana</name>
    <dbReference type="NCBI Taxonomy" id="320322"/>
    <lineage>
        <taxon>Eukaryota</taxon>
        <taxon>Viridiplantae</taxon>
        <taxon>Streptophyta</taxon>
        <taxon>Embryophyta</taxon>
        <taxon>Tracheophyta</taxon>
        <taxon>Spermatophyta</taxon>
        <taxon>Magnoliopsida</taxon>
        <taxon>Liliopsida</taxon>
        <taxon>Zingiberales</taxon>
        <taxon>Musaceae</taxon>
        <taxon>Musa</taxon>
    </lineage>
</organism>
<name>A0A9E7FLN0_9LILI</name>
<reference evidence="1" key="1">
    <citation type="submission" date="2022-05" db="EMBL/GenBank/DDBJ databases">
        <title>The Musa troglodytarum L. genome provides insights into the mechanism of non-climacteric behaviour and enrichment of carotenoids.</title>
        <authorList>
            <person name="Wang J."/>
        </authorList>
    </citation>
    <scope>NUCLEOTIDE SEQUENCE</scope>
    <source>
        <tissue evidence="1">Leaf</tissue>
    </source>
</reference>
<evidence type="ECO:0000313" key="2">
    <source>
        <dbReference type="Proteomes" id="UP001055439"/>
    </source>
</evidence>
<proteinExistence type="predicted"/>
<dbReference type="Proteomes" id="UP001055439">
    <property type="component" value="Chromosome 4"/>
</dbReference>
<sequence length="109" mass="12344">MTQQEVFLRHFHVYSGVGCQKWLMLQVGAGPFTAYQPKDRYMAVGFTRRNIWLVGTILLDAFYIDAAHTASNLAVALRLRPSSRRPGCRAQTWSLLAFSNLVAPSSRRE</sequence>
<keyword evidence="2" id="KW-1185">Reference proteome</keyword>
<gene>
    <name evidence="1" type="ORF">MUK42_37223</name>
</gene>
<dbReference type="EMBL" id="CP097506">
    <property type="protein sequence ID" value="URD97301.1"/>
    <property type="molecule type" value="Genomic_DNA"/>
</dbReference>
<dbReference type="AlphaFoldDB" id="A0A9E7FLN0"/>